<dbReference type="Gene3D" id="3.30.1060.10">
    <property type="entry name" value="Peptide methionine sulphoxide reductase MsrA"/>
    <property type="match status" value="1"/>
</dbReference>
<keyword evidence="3" id="KW-0560">Oxidoreductase</keyword>
<comment type="caution">
    <text evidence="6">The sequence shown here is derived from an EMBL/GenBank/DDBJ whole genome shotgun (WGS) entry which is preliminary data.</text>
</comment>
<dbReference type="Pfam" id="PF01625">
    <property type="entry name" value="PMSR"/>
    <property type="match status" value="1"/>
</dbReference>
<dbReference type="GO" id="GO:0008113">
    <property type="term" value="F:peptide-methionine (S)-S-oxide reductase activity"/>
    <property type="evidence" value="ECO:0007669"/>
    <property type="project" value="UniProtKB-EC"/>
</dbReference>
<evidence type="ECO:0000256" key="2">
    <source>
        <dbReference type="ARBA" id="ARBA00012502"/>
    </source>
</evidence>
<name>A0AAE0FK24_9CHLO</name>
<feature type="domain" description="Peptide methionine sulphoxide reductase MsrA" evidence="5">
    <location>
        <begin position="1"/>
        <end position="98"/>
    </location>
</feature>
<dbReference type="AlphaFoldDB" id="A0AAE0FK24"/>
<dbReference type="SUPFAM" id="SSF55068">
    <property type="entry name" value="Peptide methionine sulfoxide reductase"/>
    <property type="match status" value="1"/>
</dbReference>
<dbReference type="EC" id="1.8.4.11" evidence="2"/>
<evidence type="ECO:0000259" key="5">
    <source>
        <dbReference type="Pfam" id="PF01625"/>
    </source>
</evidence>
<dbReference type="NCBIfam" id="TIGR00401">
    <property type="entry name" value="msrA"/>
    <property type="match status" value="1"/>
</dbReference>
<evidence type="ECO:0000256" key="4">
    <source>
        <dbReference type="ARBA" id="ARBA00030643"/>
    </source>
</evidence>
<dbReference type="PANTHER" id="PTHR43774">
    <property type="entry name" value="PEPTIDE METHIONINE SULFOXIDE REDUCTASE"/>
    <property type="match status" value="1"/>
</dbReference>
<sequence>VLYDPAKVSYGQLLDIFWHQINPTQRNRQFCDSGHQYRSAIFYETDEEKRAAEESLTTYSKLGVFKGPIVTEISRAGPFWPAEEYHQDYYLKNSALYKYYRYRCGRDAYLDKIWGTSNYQEAPAPWAIQG</sequence>
<evidence type="ECO:0000256" key="1">
    <source>
        <dbReference type="ARBA" id="ARBA00005591"/>
    </source>
</evidence>
<protein>
    <recommendedName>
        <fullName evidence="2">peptide-methionine (S)-S-oxide reductase</fullName>
        <ecNumber evidence="2">1.8.4.11</ecNumber>
    </recommendedName>
    <alternativeName>
        <fullName evidence="4">Peptide-methionine (S)-S-oxide reductase</fullName>
    </alternativeName>
</protein>
<reference evidence="6 7" key="1">
    <citation type="journal article" date="2015" name="Genome Biol. Evol.">
        <title>Comparative Genomics of a Bacterivorous Green Alga Reveals Evolutionary Causalities and Consequences of Phago-Mixotrophic Mode of Nutrition.</title>
        <authorList>
            <person name="Burns J.A."/>
            <person name="Paasch A."/>
            <person name="Narechania A."/>
            <person name="Kim E."/>
        </authorList>
    </citation>
    <scope>NUCLEOTIDE SEQUENCE [LARGE SCALE GENOMIC DNA]</scope>
    <source>
        <strain evidence="6 7">PLY_AMNH</strain>
    </source>
</reference>
<feature type="non-terminal residue" evidence="6">
    <location>
        <position position="1"/>
    </location>
</feature>
<evidence type="ECO:0000256" key="3">
    <source>
        <dbReference type="ARBA" id="ARBA00023002"/>
    </source>
</evidence>
<evidence type="ECO:0000313" key="6">
    <source>
        <dbReference type="EMBL" id="KAK3261292.1"/>
    </source>
</evidence>
<keyword evidence="7" id="KW-1185">Reference proteome</keyword>
<accession>A0AAE0FK24</accession>
<dbReference type="InterPro" id="IPR036509">
    <property type="entry name" value="Met_Sox_Rdtase_MsrA_sf"/>
</dbReference>
<dbReference type="PANTHER" id="PTHR43774:SF1">
    <property type="entry name" value="PEPTIDE METHIONINE SULFOXIDE REDUCTASE MSRA 2"/>
    <property type="match status" value="1"/>
</dbReference>
<dbReference type="Proteomes" id="UP001190700">
    <property type="component" value="Unassembled WGS sequence"/>
</dbReference>
<evidence type="ECO:0000313" key="7">
    <source>
        <dbReference type="Proteomes" id="UP001190700"/>
    </source>
</evidence>
<organism evidence="6 7">
    <name type="scientific">Cymbomonas tetramitiformis</name>
    <dbReference type="NCBI Taxonomy" id="36881"/>
    <lineage>
        <taxon>Eukaryota</taxon>
        <taxon>Viridiplantae</taxon>
        <taxon>Chlorophyta</taxon>
        <taxon>Pyramimonadophyceae</taxon>
        <taxon>Pyramimonadales</taxon>
        <taxon>Pyramimonadaceae</taxon>
        <taxon>Cymbomonas</taxon>
    </lineage>
</organism>
<dbReference type="EMBL" id="LGRX02017012">
    <property type="protein sequence ID" value="KAK3261292.1"/>
    <property type="molecule type" value="Genomic_DNA"/>
</dbReference>
<gene>
    <name evidence="6" type="ORF">CYMTET_29795</name>
</gene>
<comment type="similarity">
    <text evidence="1">Belongs to the MsrA Met sulfoxide reductase family.</text>
</comment>
<dbReference type="InterPro" id="IPR002569">
    <property type="entry name" value="Met_Sox_Rdtase_MsrA_dom"/>
</dbReference>
<proteinExistence type="inferred from homology"/>